<dbReference type="eggNOG" id="ENOG5030ASP">
    <property type="taxonomic scope" value="Bacteria"/>
</dbReference>
<proteinExistence type="predicted"/>
<dbReference type="OrthoDB" id="2306204at2"/>
<gene>
    <name evidence="1" type="ORF">HMPREF0549_0138</name>
</gene>
<dbReference type="RefSeq" id="WP_003717901.1">
    <property type="nucleotide sequence ID" value="NZ_AZGL01000073.1"/>
</dbReference>
<evidence type="ECO:0000313" key="1">
    <source>
        <dbReference type="EMBL" id="EEJ41423.1"/>
    </source>
</evidence>
<evidence type="ECO:0000313" key="2">
    <source>
        <dbReference type="Proteomes" id="UP000004483"/>
    </source>
</evidence>
<organism evidence="1 2">
    <name type="scientific">Limosilactobacillus vaginalis DSM 5837 = ATCC 49540</name>
    <dbReference type="NCBI Taxonomy" id="1423814"/>
    <lineage>
        <taxon>Bacteria</taxon>
        <taxon>Bacillati</taxon>
        <taxon>Bacillota</taxon>
        <taxon>Bacilli</taxon>
        <taxon>Lactobacillales</taxon>
        <taxon>Lactobacillaceae</taxon>
        <taxon>Limosilactobacillus</taxon>
    </lineage>
</organism>
<name>C2ERQ2_9LACO</name>
<protein>
    <submittedName>
        <fullName evidence="1">Uncharacterized protein</fullName>
    </submittedName>
</protein>
<dbReference type="Proteomes" id="UP000004483">
    <property type="component" value="Unassembled WGS sequence"/>
</dbReference>
<reference evidence="1 2" key="1">
    <citation type="submission" date="2009-01" db="EMBL/GenBank/DDBJ databases">
        <authorList>
            <person name="Qin X."/>
            <person name="Bachman B."/>
            <person name="Battles P."/>
            <person name="Bell A."/>
            <person name="Bess C."/>
            <person name="Bickham C."/>
            <person name="Chaboub L."/>
            <person name="Chen D."/>
            <person name="Coyle M."/>
            <person name="Deiros D.R."/>
            <person name="Dinh H."/>
            <person name="Forbes L."/>
            <person name="Fowler G."/>
            <person name="Francisco L."/>
            <person name="Fu Q."/>
            <person name="Gubbala S."/>
            <person name="Hale W."/>
            <person name="Han Y."/>
            <person name="Hemphill L."/>
            <person name="Highlander S.K."/>
            <person name="Hirani K."/>
            <person name="Hogues M."/>
            <person name="Jackson L."/>
            <person name="Jakkamsetti A."/>
            <person name="Javaid M."/>
            <person name="Jiang H."/>
            <person name="Korchina V."/>
            <person name="Kovar C."/>
            <person name="Lara F."/>
            <person name="Lee S."/>
            <person name="Mata R."/>
            <person name="Mathew T."/>
            <person name="Moen C."/>
            <person name="Morales K."/>
            <person name="Munidasa M."/>
            <person name="Nazareth L."/>
            <person name="Ngo R."/>
            <person name="Nguyen L."/>
            <person name="Okwuonu G."/>
            <person name="Ongeri F."/>
            <person name="Patil S."/>
            <person name="Petrosino J."/>
            <person name="Pham C."/>
            <person name="Pham P."/>
            <person name="Pu L.-L."/>
            <person name="Puazo M."/>
            <person name="Raj R."/>
            <person name="Reid J."/>
            <person name="Rouhana J."/>
            <person name="Saada N."/>
            <person name="Shang Y."/>
            <person name="Simmons D."/>
            <person name="Thornton R."/>
            <person name="Warren J."/>
            <person name="Weissenberger G."/>
            <person name="Zhang J."/>
            <person name="Zhang L."/>
            <person name="Zhou C."/>
            <person name="Zhu D."/>
            <person name="Muzny D."/>
            <person name="Worley K."/>
            <person name="Gibbs R."/>
        </authorList>
    </citation>
    <scope>NUCLEOTIDE SEQUENCE [LARGE SCALE GENOMIC DNA]</scope>
    <source>
        <strain evidence="1 2">ATCC 49540</strain>
    </source>
</reference>
<comment type="caution">
    <text evidence="1">The sequence shown here is derived from an EMBL/GenBank/DDBJ whole genome shotgun (WGS) entry which is preliminary data.</text>
</comment>
<dbReference type="AlphaFoldDB" id="C2ERQ2"/>
<dbReference type="EMBL" id="ACGV01000010">
    <property type="protein sequence ID" value="EEJ41423.1"/>
    <property type="molecule type" value="Genomic_DNA"/>
</dbReference>
<sequence>MSALLELVKETPPEDRKAVAEYLKPYLLPPQKKEAEEKWVGVEELRPFIPGNKSKEWIKMFILHAYPETRKWSTEPYPGKGRTVKVNLPVAKKWIFNHTDEIDWNQSFPR</sequence>
<accession>C2ERQ2</accession>
<dbReference type="PATRIC" id="fig|1423814.6.peg.1589"/>
<dbReference type="HOGENOM" id="CLU_2167798_0_0_9"/>